<evidence type="ECO:0000259" key="2">
    <source>
        <dbReference type="Pfam" id="PF25906"/>
    </source>
</evidence>
<dbReference type="Proteomes" id="UP000649179">
    <property type="component" value="Unassembled WGS sequence"/>
</dbReference>
<dbReference type="InterPro" id="IPR058663">
    <property type="entry name" value="PucR-like_N"/>
</dbReference>
<keyword evidence="4" id="KW-1185">Reference proteome</keyword>
<organism evidence="3 4">
    <name type="scientific">Marmoricola endophyticus</name>
    <dbReference type="NCBI Taxonomy" id="2040280"/>
    <lineage>
        <taxon>Bacteria</taxon>
        <taxon>Bacillati</taxon>
        <taxon>Actinomycetota</taxon>
        <taxon>Actinomycetes</taxon>
        <taxon>Propionibacteriales</taxon>
        <taxon>Nocardioidaceae</taxon>
        <taxon>Marmoricola</taxon>
    </lineage>
</organism>
<feature type="domain" description="PucR C-terminal helix-turn-helix" evidence="1">
    <location>
        <begin position="341"/>
        <end position="399"/>
    </location>
</feature>
<comment type="caution">
    <text evidence="3">The sequence shown here is derived from an EMBL/GenBank/DDBJ whole genome shotgun (WGS) entry which is preliminary data.</text>
</comment>
<proteinExistence type="predicted"/>
<name>A0A917BDT2_9ACTN</name>
<dbReference type="Pfam" id="PF25906">
    <property type="entry name" value="PucR-like_N"/>
    <property type="match status" value="1"/>
</dbReference>
<sequence length="429" mass="46902">MGEGEEGAATSAFRRAQEELADLPGRMAYLMRPILPGLVSQITRSIQQRVAAYAGSASGRRRLVIEQAVGGATQLFVDILEGRAGSGPRVEELFRRMGRGEAMEGNDLQSMRRALDIATRDAWAQLHRFALGNGLSADQLGAFGDALFAFMDGLGDEVAAGYAAGTAALERDLQRGCDKLLDALLSRADRAEIERLADAIRWVPPAEVIVCLAETTTSHVLPERVPRENGVLARLGRPVSLLVVDAMNGPEALHQARSWFCHGRVVNSWPVPLEEVPDALRWARRALELAELGVLEVGPVVDCDEHLPMLWIHSEPVLRRRLTQQALGPLLEETPHNRQVLAETLMAWLETHASAPALGERLDVHAQTVRYRMRKLRAMFGERLDDPDSALAIGLALKASLPLWRCGVLAEDVATHYAVAERLAGEITG</sequence>
<dbReference type="Gene3D" id="1.10.10.2840">
    <property type="entry name" value="PucR C-terminal helix-turn-helix domain"/>
    <property type="match status" value="1"/>
</dbReference>
<dbReference type="PANTHER" id="PTHR33744:SF1">
    <property type="entry name" value="DNA-BINDING TRANSCRIPTIONAL ACTIVATOR ADER"/>
    <property type="match status" value="1"/>
</dbReference>
<dbReference type="InterPro" id="IPR051448">
    <property type="entry name" value="CdaR-like_regulators"/>
</dbReference>
<dbReference type="PANTHER" id="PTHR33744">
    <property type="entry name" value="CARBOHYDRATE DIACID REGULATOR"/>
    <property type="match status" value="1"/>
</dbReference>
<dbReference type="EMBL" id="BMKQ01000001">
    <property type="protein sequence ID" value="GGF37425.1"/>
    <property type="molecule type" value="Genomic_DNA"/>
</dbReference>
<evidence type="ECO:0008006" key="5">
    <source>
        <dbReference type="Google" id="ProtNLM"/>
    </source>
</evidence>
<feature type="domain" description="PucR-like N-terminal" evidence="2">
    <location>
        <begin position="22"/>
        <end position="185"/>
    </location>
</feature>
<reference evidence="3" key="2">
    <citation type="submission" date="2020-09" db="EMBL/GenBank/DDBJ databases">
        <authorList>
            <person name="Sun Q."/>
            <person name="Zhou Y."/>
        </authorList>
    </citation>
    <scope>NUCLEOTIDE SEQUENCE</scope>
    <source>
        <strain evidence="3">CGMCC 1.16067</strain>
    </source>
</reference>
<dbReference type="InterPro" id="IPR042070">
    <property type="entry name" value="PucR_C-HTH_sf"/>
</dbReference>
<dbReference type="InterPro" id="IPR025736">
    <property type="entry name" value="PucR_C-HTH_dom"/>
</dbReference>
<evidence type="ECO:0000313" key="4">
    <source>
        <dbReference type="Proteomes" id="UP000649179"/>
    </source>
</evidence>
<protein>
    <recommendedName>
        <fullName evidence="5">PucR family transcriptional regulator</fullName>
    </recommendedName>
</protein>
<dbReference type="Pfam" id="PF13556">
    <property type="entry name" value="HTH_30"/>
    <property type="match status" value="1"/>
</dbReference>
<accession>A0A917BDT2</accession>
<dbReference type="RefSeq" id="WP_188778557.1">
    <property type="nucleotide sequence ID" value="NZ_BMKQ01000001.1"/>
</dbReference>
<dbReference type="AlphaFoldDB" id="A0A917BDT2"/>
<reference evidence="3" key="1">
    <citation type="journal article" date="2014" name="Int. J. Syst. Evol. Microbiol.">
        <title>Complete genome sequence of Corynebacterium casei LMG S-19264T (=DSM 44701T), isolated from a smear-ripened cheese.</title>
        <authorList>
            <consortium name="US DOE Joint Genome Institute (JGI-PGF)"/>
            <person name="Walter F."/>
            <person name="Albersmeier A."/>
            <person name="Kalinowski J."/>
            <person name="Ruckert C."/>
        </authorList>
    </citation>
    <scope>NUCLEOTIDE SEQUENCE</scope>
    <source>
        <strain evidence="3">CGMCC 1.16067</strain>
    </source>
</reference>
<evidence type="ECO:0000313" key="3">
    <source>
        <dbReference type="EMBL" id="GGF37425.1"/>
    </source>
</evidence>
<evidence type="ECO:0000259" key="1">
    <source>
        <dbReference type="Pfam" id="PF13556"/>
    </source>
</evidence>
<gene>
    <name evidence="3" type="ORF">GCM10011519_08700</name>
</gene>